<feature type="domain" description="NADP-dependent oxidoreductase" evidence="4">
    <location>
        <begin position="21"/>
        <end position="259"/>
    </location>
</feature>
<gene>
    <name evidence="5" type="ORF">GCM10025780_35560</name>
</gene>
<organism evidence="5 6">
    <name type="scientific">Frondihabitans cladoniiphilus</name>
    <dbReference type="NCBI Taxonomy" id="715785"/>
    <lineage>
        <taxon>Bacteria</taxon>
        <taxon>Bacillati</taxon>
        <taxon>Actinomycetota</taxon>
        <taxon>Actinomycetes</taxon>
        <taxon>Micrococcales</taxon>
        <taxon>Microbacteriaceae</taxon>
        <taxon>Frondihabitans</taxon>
    </lineage>
</organism>
<comment type="similarity">
    <text evidence="1">Belongs to the aldo/keto reductase family.</text>
</comment>
<evidence type="ECO:0000256" key="2">
    <source>
        <dbReference type="ARBA" id="ARBA00022857"/>
    </source>
</evidence>
<accession>A0ABP8WDZ5</accession>
<dbReference type="Pfam" id="PF00248">
    <property type="entry name" value="Aldo_ket_red"/>
    <property type="match status" value="1"/>
</dbReference>
<reference evidence="6" key="1">
    <citation type="journal article" date="2019" name="Int. J. Syst. Evol. Microbiol.">
        <title>The Global Catalogue of Microorganisms (GCM) 10K type strain sequencing project: providing services to taxonomists for standard genome sequencing and annotation.</title>
        <authorList>
            <consortium name="The Broad Institute Genomics Platform"/>
            <consortium name="The Broad Institute Genome Sequencing Center for Infectious Disease"/>
            <person name="Wu L."/>
            <person name="Ma J."/>
        </authorList>
    </citation>
    <scope>NUCLEOTIDE SEQUENCE [LARGE SCALE GENOMIC DNA]</scope>
    <source>
        <strain evidence="6">JCM 18956</strain>
    </source>
</reference>
<evidence type="ECO:0000313" key="5">
    <source>
        <dbReference type="EMBL" id="GAA4685940.1"/>
    </source>
</evidence>
<dbReference type="CDD" id="cd19071">
    <property type="entry name" value="AKR_AKR1-5-like"/>
    <property type="match status" value="1"/>
</dbReference>
<comment type="caution">
    <text evidence="5">The sequence shown here is derived from an EMBL/GenBank/DDBJ whole genome shotgun (WGS) entry which is preliminary data.</text>
</comment>
<dbReference type="PANTHER" id="PTHR43827:SF3">
    <property type="entry name" value="NADP-DEPENDENT OXIDOREDUCTASE DOMAIN-CONTAINING PROTEIN"/>
    <property type="match status" value="1"/>
</dbReference>
<evidence type="ECO:0000259" key="4">
    <source>
        <dbReference type="Pfam" id="PF00248"/>
    </source>
</evidence>
<dbReference type="SUPFAM" id="SSF51430">
    <property type="entry name" value="NAD(P)-linked oxidoreductase"/>
    <property type="match status" value="1"/>
</dbReference>
<name>A0ABP8WDZ5_9MICO</name>
<dbReference type="PROSITE" id="PS00063">
    <property type="entry name" value="ALDOKETO_REDUCTASE_3"/>
    <property type="match status" value="1"/>
</dbReference>
<evidence type="ECO:0000256" key="3">
    <source>
        <dbReference type="ARBA" id="ARBA00023002"/>
    </source>
</evidence>
<evidence type="ECO:0000256" key="1">
    <source>
        <dbReference type="ARBA" id="ARBA00007905"/>
    </source>
</evidence>
<protein>
    <submittedName>
        <fullName evidence="5">Aldo/keto reductase</fullName>
    </submittedName>
</protein>
<keyword evidence="6" id="KW-1185">Reference proteome</keyword>
<dbReference type="InterPro" id="IPR036812">
    <property type="entry name" value="NAD(P)_OxRdtase_dom_sf"/>
</dbReference>
<keyword evidence="3" id="KW-0560">Oxidoreductase</keyword>
<proteinExistence type="inferred from homology"/>
<dbReference type="PANTHER" id="PTHR43827">
    <property type="entry name" value="2,5-DIKETO-D-GLUCONIC ACID REDUCTASE"/>
    <property type="match status" value="1"/>
</dbReference>
<dbReference type="Gene3D" id="3.20.20.100">
    <property type="entry name" value="NADP-dependent oxidoreductase domain"/>
    <property type="match status" value="1"/>
</dbReference>
<dbReference type="EMBL" id="BAABLM010000012">
    <property type="protein sequence ID" value="GAA4685940.1"/>
    <property type="molecule type" value="Genomic_DNA"/>
</dbReference>
<dbReference type="InterPro" id="IPR018170">
    <property type="entry name" value="Aldo/ket_reductase_CS"/>
</dbReference>
<dbReference type="InterPro" id="IPR023210">
    <property type="entry name" value="NADP_OxRdtase_dom"/>
</dbReference>
<dbReference type="InterPro" id="IPR020471">
    <property type="entry name" value="AKR"/>
</dbReference>
<dbReference type="PROSITE" id="PS00062">
    <property type="entry name" value="ALDOKETO_REDUCTASE_2"/>
    <property type="match status" value="1"/>
</dbReference>
<dbReference type="PRINTS" id="PR00069">
    <property type="entry name" value="ALDKETRDTASE"/>
</dbReference>
<keyword evidence="2" id="KW-0521">NADP</keyword>
<dbReference type="Proteomes" id="UP001501295">
    <property type="component" value="Unassembled WGS sequence"/>
</dbReference>
<dbReference type="RefSeq" id="WP_345377288.1">
    <property type="nucleotide sequence ID" value="NZ_BAABLM010000012.1"/>
</dbReference>
<evidence type="ECO:0000313" key="6">
    <source>
        <dbReference type="Proteomes" id="UP001501295"/>
    </source>
</evidence>
<dbReference type="PIRSF" id="PIRSF000097">
    <property type="entry name" value="AKR"/>
    <property type="match status" value="1"/>
</dbReference>
<sequence>MTVAETTFPLPNTAGLRIPAIGFGTWQVDRTAVAAAARAGYPAFDSATMYRTERAVTGGLADAGLAPTDRFLTTKIWRSDMTERGVRSAFHASTRNFGVDTIDLLLIHWPQAAASNLETWKTMEELLEAGRVRAIGVSNFDAAELDALAAGSDTVPAVNQIELHPLRQRKALVEESRQRGISVTAYSPLGQGGPVLRDPDLTAIADDLGVTTAQVSLRWLFQKEIVSIPRSSNPDRIRQNIDLDGFALDDEQMARIDALPKQGRN</sequence>